<evidence type="ECO:0000313" key="2">
    <source>
        <dbReference type="Proteomes" id="UP001157502"/>
    </source>
</evidence>
<comment type="caution">
    <text evidence="1">The sequence shown here is derived from an EMBL/GenBank/DDBJ whole genome shotgun (WGS) entry which is preliminary data.</text>
</comment>
<reference evidence="1" key="1">
    <citation type="submission" date="2021-05" db="EMBL/GenBank/DDBJ databases">
        <authorList>
            <person name="Pan Q."/>
            <person name="Jouanno E."/>
            <person name="Zahm M."/>
            <person name="Klopp C."/>
            <person name="Cabau C."/>
            <person name="Louis A."/>
            <person name="Berthelot C."/>
            <person name="Parey E."/>
            <person name="Roest Crollius H."/>
            <person name="Montfort J."/>
            <person name="Robinson-Rechavi M."/>
            <person name="Bouchez O."/>
            <person name="Lampietro C."/>
            <person name="Lopez Roques C."/>
            <person name="Donnadieu C."/>
            <person name="Postlethwait J."/>
            <person name="Bobe J."/>
            <person name="Dillon D."/>
            <person name="Chandos A."/>
            <person name="von Hippel F."/>
            <person name="Guiguen Y."/>
        </authorList>
    </citation>
    <scope>NUCLEOTIDE SEQUENCE</scope>
    <source>
        <strain evidence="1">YG-Jan2019</strain>
    </source>
</reference>
<dbReference type="EMBL" id="CM055736">
    <property type="protein sequence ID" value="KAJ8006516.1"/>
    <property type="molecule type" value="Genomic_DNA"/>
</dbReference>
<protein>
    <submittedName>
        <fullName evidence="1">Uncharacterized protein</fullName>
    </submittedName>
</protein>
<name>A0ACC2GSS0_DALPE</name>
<proteinExistence type="predicted"/>
<keyword evidence="2" id="KW-1185">Reference proteome</keyword>
<evidence type="ECO:0000313" key="1">
    <source>
        <dbReference type="EMBL" id="KAJ8006516.1"/>
    </source>
</evidence>
<sequence length="54" mass="6074">MFPHKKLELLAHLVGFPGSLFQMDRLLLTLTDLETLLTCLSLQFDLVDLSVSTV</sequence>
<accession>A0ACC2GSS0</accession>
<organism evidence="1 2">
    <name type="scientific">Dallia pectoralis</name>
    <name type="common">Alaska blackfish</name>
    <dbReference type="NCBI Taxonomy" id="75939"/>
    <lineage>
        <taxon>Eukaryota</taxon>
        <taxon>Metazoa</taxon>
        <taxon>Chordata</taxon>
        <taxon>Craniata</taxon>
        <taxon>Vertebrata</taxon>
        <taxon>Euteleostomi</taxon>
        <taxon>Actinopterygii</taxon>
        <taxon>Neopterygii</taxon>
        <taxon>Teleostei</taxon>
        <taxon>Protacanthopterygii</taxon>
        <taxon>Esociformes</taxon>
        <taxon>Umbridae</taxon>
        <taxon>Dallia</taxon>
    </lineage>
</organism>
<dbReference type="Proteomes" id="UP001157502">
    <property type="component" value="Chromosome 9"/>
</dbReference>
<gene>
    <name evidence="1" type="ORF">DPEC_G00108060</name>
</gene>